<evidence type="ECO:0000313" key="2">
    <source>
        <dbReference type="Proteomes" id="UP000186922"/>
    </source>
</evidence>
<name>A0A1D1UDT3_RAMVA</name>
<comment type="caution">
    <text evidence="1">The sequence shown here is derived from an EMBL/GenBank/DDBJ whole genome shotgun (WGS) entry which is preliminary data.</text>
</comment>
<dbReference type="Proteomes" id="UP000186922">
    <property type="component" value="Unassembled WGS sequence"/>
</dbReference>
<sequence>MDLKCYDCNGTIGLESSLNCDTVSPNKTAISQISFYGCMTTIVDDNVHGRQLIRAGSLSANATEGCVDKVTKQNFNRRTCTCLTSLCNIGLWDLAPPPAPVVTGGSESDSGETPQKELFLCWKCDNLKDGDLCLDSVVCKPESCQTVYNKTLGKITRGYANTLAKSKTCVVKVIGGPQSVACNCPNRLCNNQTAQAMVALAGVVQSSTVPSTASPAEQGKRVLNSSSRWRQPLFVISPATSAHL</sequence>
<keyword evidence="2" id="KW-1185">Reference proteome</keyword>
<reference evidence="1 2" key="1">
    <citation type="journal article" date="2016" name="Nat. Commun.">
        <title>Extremotolerant tardigrade genome and improved radiotolerance of human cultured cells by tardigrade-unique protein.</title>
        <authorList>
            <person name="Hashimoto T."/>
            <person name="Horikawa D.D."/>
            <person name="Saito Y."/>
            <person name="Kuwahara H."/>
            <person name="Kozuka-Hata H."/>
            <person name="Shin-I T."/>
            <person name="Minakuchi Y."/>
            <person name="Ohishi K."/>
            <person name="Motoyama A."/>
            <person name="Aizu T."/>
            <person name="Enomoto A."/>
            <person name="Kondo K."/>
            <person name="Tanaka S."/>
            <person name="Hara Y."/>
            <person name="Koshikawa S."/>
            <person name="Sagara H."/>
            <person name="Miura T."/>
            <person name="Yokobori S."/>
            <person name="Miyagawa K."/>
            <person name="Suzuki Y."/>
            <person name="Kubo T."/>
            <person name="Oyama M."/>
            <person name="Kohara Y."/>
            <person name="Fujiyama A."/>
            <person name="Arakawa K."/>
            <person name="Katayama T."/>
            <person name="Toyoda A."/>
            <person name="Kunieda T."/>
        </authorList>
    </citation>
    <scope>NUCLEOTIDE SEQUENCE [LARGE SCALE GENOMIC DNA]</scope>
    <source>
        <strain evidence="1 2">YOKOZUNA-1</strain>
    </source>
</reference>
<dbReference type="EMBL" id="BDGG01000001">
    <property type="protein sequence ID" value="GAU87641.1"/>
    <property type="molecule type" value="Genomic_DNA"/>
</dbReference>
<dbReference type="AlphaFoldDB" id="A0A1D1UDT3"/>
<accession>A0A1D1UDT3</accession>
<organism evidence="1 2">
    <name type="scientific">Ramazzottius varieornatus</name>
    <name type="common">Water bear</name>
    <name type="synonym">Tardigrade</name>
    <dbReference type="NCBI Taxonomy" id="947166"/>
    <lineage>
        <taxon>Eukaryota</taxon>
        <taxon>Metazoa</taxon>
        <taxon>Ecdysozoa</taxon>
        <taxon>Tardigrada</taxon>
        <taxon>Eutardigrada</taxon>
        <taxon>Parachela</taxon>
        <taxon>Hypsibioidea</taxon>
        <taxon>Ramazzottiidae</taxon>
        <taxon>Ramazzottius</taxon>
    </lineage>
</organism>
<protein>
    <submittedName>
        <fullName evidence="1">Uncharacterized protein</fullName>
    </submittedName>
</protein>
<gene>
    <name evidence="1" type="primary">RvY_00457-1</name>
    <name evidence="1" type="synonym">RvY_00457.1</name>
    <name evidence="1" type="ORF">RvY_00457</name>
</gene>
<evidence type="ECO:0000313" key="1">
    <source>
        <dbReference type="EMBL" id="GAU87641.1"/>
    </source>
</evidence>
<proteinExistence type="predicted"/>